<sequence length="172" mass="17491">MELSMHKTNFLGALLLIASGAVCAQSQGVPTLGDLAKVTADRIYLTAVAARDEVKRKVEGETGAGVPTGANGATMIPSLRQIITVNGVTTGVFAYSGGMRLEKGVGDTLPGDYKVLSLSPQKLSGELKDKTGRVISIGMSEPVADAGGGQGSSVPSGPFGLPPSLRVPAIAR</sequence>
<feature type="chain" id="PRO_5043689778" evidence="2">
    <location>
        <begin position="25"/>
        <end position="172"/>
    </location>
</feature>
<evidence type="ECO:0000313" key="6">
    <source>
        <dbReference type="Proteomes" id="UP001172791"/>
    </source>
</evidence>
<evidence type="ECO:0000313" key="3">
    <source>
        <dbReference type="EMBL" id="MDN4572032.1"/>
    </source>
</evidence>
<feature type="signal peptide" evidence="2">
    <location>
        <begin position="1"/>
        <end position="24"/>
    </location>
</feature>
<accession>A0AAW7MGZ6</accession>
<dbReference type="EMBL" id="QAIC01000024">
    <property type="protein sequence ID" value="MDN4572032.1"/>
    <property type="molecule type" value="Genomic_DNA"/>
</dbReference>
<evidence type="ECO:0000313" key="4">
    <source>
        <dbReference type="EMBL" id="MDN4576683.1"/>
    </source>
</evidence>
<keyword evidence="5" id="KW-1185">Reference proteome</keyword>
<reference evidence="3" key="1">
    <citation type="submission" date="2018-04" db="EMBL/GenBank/DDBJ databases">
        <authorList>
            <person name="Jy Z."/>
        </authorList>
    </citation>
    <scope>NUCLEOTIDE SEQUENCE</scope>
    <source>
        <strain evidence="4">AS13</strain>
        <strain evidence="3">LA18</strain>
    </source>
</reference>
<dbReference type="Proteomes" id="UP001172791">
    <property type="component" value="Unassembled WGS sequence"/>
</dbReference>
<protein>
    <submittedName>
        <fullName evidence="3">Type IV pilus biogenesis protein PilP</fullName>
    </submittedName>
</protein>
<evidence type="ECO:0000313" key="5">
    <source>
        <dbReference type="Proteomes" id="UP001172788"/>
    </source>
</evidence>
<dbReference type="InterPro" id="IPR022753">
    <property type="entry name" value="T4SS_pilus_biogen_PilP"/>
</dbReference>
<dbReference type="Proteomes" id="UP001172788">
    <property type="component" value="Unassembled WGS sequence"/>
</dbReference>
<feature type="region of interest" description="Disordered" evidence="1">
    <location>
        <begin position="141"/>
        <end position="172"/>
    </location>
</feature>
<keyword evidence="2" id="KW-0732">Signal</keyword>
<proteinExistence type="predicted"/>
<organism evidence="3 6">
    <name type="scientific">Pandoraea cepalis</name>
    <dbReference type="NCBI Taxonomy" id="2508294"/>
    <lineage>
        <taxon>Bacteria</taxon>
        <taxon>Pseudomonadati</taxon>
        <taxon>Pseudomonadota</taxon>
        <taxon>Betaproteobacteria</taxon>
        <taxon>Burkholderiales</taxon>
        <taxon>Burkholderiaceae</taxon>
        <taxon>Pandoraea</taxon>
    </lineage>
</organism>
<name>A0AAW7MGZ6_9BURK</name>
<evidence type="ECO:0000256" key="1">
    <source>
        <dbReference type="SAM" id="MobiDB-lite"/>
    </source>
</evidence>
<dbReference type="NCBIfam" id="TIGR03021">
    <property type="entry name" value="pilP_fam"/>
    <property type="match status" value="1"/>
</dbReference>
<dbReference type="EMBL" id="QAID01000021">
    <property type="protein sequence ID" value="MDN4576683.1"/>
    <property type="molecule type" value="Genomic_DNA"/>
</dbReference>
<dbReference type="AlphaFoldDB" id="A0AAW7MGZ6"/>
<evidence type="ECO:0000256" key="2">
    <source>
        <dbReference type="SAM" id="SignalP"/>
    </source>
</evidence>
<comment type="caution">
    <text evidence="3">The sequence shown here is derived from an EMBL/GenBank/DDBJ whole genome shotgun (WGS) entry which is preliminary data.</text>
</comment>
<gene>
    <name evidence="3" type="primary">pilP</name>
    <name evidence="3" type="ORF">DBA34_01940</name>
    <name evidence="4" type="ORF">DBB29_00855</name>
</gene>